<dbReference type="Pfam" id="PF02211">
    <property type="entry name" value="NHase_beta_C"/>
    <property type="match status" value="1"/>
</dbReference>
<dbReference type="KEGG" id="arui:G6M88_23270"/>
<evidence type="ECO:0000313" key="9">
    <source>
        <dbReference type="EMBL" id="QTG03377.1"/>
    </source>
</evidence>
<accession>A0AAE7RBI0</accession>
<keyword evidence="11" id="KW-1185">Reference proteome</keyword>
<evidence type="ECO:0000256" key="1">
    <source>
        <dbReference type="ARBA" id="ARBA00004042"/>
    </source>
</evidence>
<comment type="catalytic activity">
    <reaction evidence="4 5">
        <text>an aliphatic primary amide = an aliphatic nitrile + H2O</text>
        <dbReference type="Rhea" id="RHEA:12673"/>
        <dbReference type="ChEBI" id="CHEBI:15377"/>
        <dbReference type="ChEBI" id="CHEBI:65285"/>
        <dbReference type="ChEBI" id="CHEBI:80291"/>
        <dbReference type="EC" id="4.2.1.84"/>
    </reaction>
</comment>
<gene>
    <name evidence="9" type="primary">nthB</name>
    <name evidence="8" type="ORF">G6L72_24135</name>
    <name evidence="9" type="ORF">G6M88_23270</name>
</gene>
<evidence type="ECO:0000256" key="3">
    <source>
        <dbReference type="ARBA" id="ARBA00023239"/>
    </source>
</evidence>
<dbReference type="EMBL" id="CP049208">
    <property type="protein sequence ID" value="QTG03377.1"/>
    <property type="molecule type" value="Genomic_DNA"/>
</dbReference>
<dbReference type="InterPro" id="IPR003168">
    <property type="entry name" value="Nitrile_hydratase_bsu"/>
</dbReference>
<reference evidence="9" key="2">
    <citation type="submission" date="2020-02" db="EMBL/GenBank/DDBJ databases">
        <title>Unexpected conservation and global transmission of agrobacterial virulence plasmids.</title>
        <authorList>
            <person name="Weisberg A.J."/>
            <person name="Davis E.W. II"/>
            <person name="Tabima J.R."/>
            <person name="Belcher M.S."/>
            <person name="Miller M."/>
            <person name="Kuo C.-H."/>
            <person name="Loper J.E."/>
            <person name="Grunwald N.J."/>
            <person name="Putnam M.L."/>
            <person name="Chang J.H."/>
        </authorList>
    </citation>
    <scope>NUCLEOTIDE SEQUENCE</scope>
    <source>
        <strain evidence="9">W2/73</strain>
        <plasmid evidence="9">pW2_73_1</plasmid>
    </source>
</reference>
<dbReference type="Proteomes" id="UP000663912">
    <property type="component" value="Plasmid pW2_73_1"/>
</dbReference>
<dbReference type="InterPro" id="IPR049054">
    <property type="entry name" value="CN_hydtase_beta-like_N"/>
</dbReference>
<geneLocation type="plasmid" evidence="9 10">
    <name>pW2_73_1</name>
</geneLocation>
<evidence type="ECO:0000256" key="2">
    <source>
        <dbReference type="ARBA" id="ARBA00009098"/>
    </source>
</evidence>
<dbReference type="Gene3D" id="2.30.30.50">
    <property type="match status" value="1"/>
</dbReference>
<dbReference type="Proteomes" id="UP000822331">
    <property type="component" value="Unassembled WGS sequence"/>
</dbReference>
<evidence type="ECO:0000259" key="7">
    <source>
        <dbReference type="Pfam" id="PF21006"/>
    </source>
</evidence>
<dbReference type="InterPro" id="IPR042262">
    <property type="entry name" value="CN_hydtase_beta_C"/>
</dbReference>
<evidence type="ECO:0000256" key="5">
    <source>
        <dbReference type="PIRNR" id="PIRNR001427"/>
    </source>
</evidence>
<name>A0AAE7RBI0_9HYPH</name>
<dbReference type="Gene3D" id="1.10.472.20">
    <property type="entry name" value="Nitrile hydratase, beta subunit"/>
    <property type="match status" value="1"/>
</dbReference>
<feature type="domain" description="Nitrile hydratase beta subunit-like N-terminal" evidence="7">
    <location>
        <begin position="1"/>
        <end position="98"/>
    </location>
</feature>
<reference evidence="8 11" key="1">
    <citation type="journal article" date="2020" name="Science">
        <title>Unexpected conservation and global transmission of agrobacterial virulence plasmids.</title>
        <authorList>
            <person name="Weisberg A.J."/>
            <person name="Davis E.W. 2nd"/>
            <person name="Tabima J."/>
            <person name="Belcher M.S."/>
            <person name="Miller M."/>
            <person name="Kuo C.H."/>
            <person name="Loper J.E."/>
            <person name="Grunwald N.J."/>
            <person name="Putnam M.L."/>
            <person name="Chang J.H."/>
        </authorList>
    </citation>
    <scope>NUCLEOTIDE SEQUENCE [LARGE SCALE GENOMIC DNA]</scope>
    <source>
        <strain evidence="8 11">A19/93</strain>
    </source>
</reference>
<dbReference type="InterPro" id="IPR024690">
    <property type="entry name" value="CN_hydtase_beta_dom_C"/>
</dbReference>
<comment type="function">
    <text evidence="1 5">NHase catalyzes the hydration of various nitrile compounds to the corresponding amides.</text>
</comment>
<protein>
    <recommendedName>
        <fullName evidence="5">Nitrile hydratase subunit beta</fullName>
        <shortName evidence="5">NHase</shortName>
        <ecNumber evidence="5">4.2.1.84</ecNumber>
    </recommendedName>
</protein>
<dbReference type="EC" id="4.2.1.84" evidence="5"/>
<evidence type="ECO:0000313" key="8">
    <source>
        <dbReference type="EMBL" id="NTF39782.1"/>
    </source>
</evidence>
<dbReference type="SUPFAM" id="SSF50090">
    <property type="entry name" value="Electron transport accessory proteins"/>
    <property type="match status" value="1"/>
</dbReference>
<dbReference type="InterPro" id="IPR008990">
    <property type="entry name" value="Elect_transpt_acc-like_dom_sf"/>
</dbReference>
<proteinExistence type="inferred from homology"/>
<keyword evidence="3 5" id="KW-0456">Lyase</keyword>
<dbReference type="EMBL" id="JAAMCP010000017">
    <property type="protein sequence ID" value="NTF39782.1"/>
    <property type="molecule type" value="Genomic_DNA"/>
</dbReference>
<dbReference type="RefSeq" id="WP_065700941.1">
    <property type="nucleotide sequence ID" value="NZ_CP049208.1"/>
</dbReference>
<evidence type="ECO:0000313" key="11">
    <source>
        <dbReference type="Proteomes" id="UP000822331"/>
    </source>
</evidence>
<evidence type="ECO:0000313" key="10">
    <source>
        <dbReference type="Proteomes" id="UP000663912"/>
    </source>
</evidence>
<dbReference type="NCBIfam" id="TIGR03888">
    <property type="entry name" value="nitrile_beta"/>
    <property type="match status" value="1"/>
</dbReference>
<evidence type="ECO:0000259" key="6">
    <source>
        <dbReference type="Pfam" id="PF02211"/>
    </source>
</evidence>
<dbReference type="GO" id="GO:0018822">
    <property type="term" value="F:nitrile hydratase activity"/>
    <property type="evidence" value="ECO:0007669"/>
    <property type="project" value="UniProtKB-EC"/>
</dbReference>
<dbReference type="GO" id="GO:0046914">
    <property type="term" value="F:transition metal ion binding"/>
    <property type="evidence" value="ECO:0007669"/>
    <property type="project" value="InterPro"/>
</dbReference>
<dbReference type="AlphaFoldDB" id="A0AAE7RBI0"/>
<dbReference type="Pfam" id="PF21006">
    <property type="entry name" value="NHase_beta_N"/>
    <property type="match status" value="1"/>
</dbReference>
<keyword evidence="9" id="KW-0614">Plasmid</keyword>
<comment type="similarity">
    <text evidence="2 5">Belongs to the nitrile hydratase subunit beta family.</text>
</comment>
<organism evidence="9 10">
    <name type="scientific">Agrobacterium rubi</name>
    <dbReference type="NCBI Taxonomy" id="28099"/>
    <lineage>
        <taxon>Bacteria</taxon>
        <taxon>Pseudomonadati</taxon>
        <taxon>Pseudomonadota</taxon>
        <taxon>Alphaproteobacteria</taxon>
        <taxon>Hyphomicrobiales</taxon>
        <taxon>Rhizobiaceae</taxon>
        <taxon>Rhizobium/Agrobacterium group</taxon>
        <taxon>Agrobacterium</taxon>
    </lineage>
</organism>
<evidence type="ECO:0000256" key="4">
    <source>
        <dbReference type="ARBA" id="ARBA00044877"/>
    </source>
</evidence>
<feature type="domain" description="Nitrile hydratase beta subunit" evidence="6">
    <location>
        <begin position="123"/>
        <end position="217"/>
    </location>
</feature>
<sequence length="219" mass="24920">MNGMQDVGGMTNFGPVQPEPETLRFHADWEKRALAITLAAGAMGVWNLDMTRSARESLNPALYLNSTYYEIWIIALTQQLLDNGLVTKEELEEGRVLVSPIPVPRVLMKDMVEPVMSAGTHYNREPQRPAQFAVGDEVRARNFNPDHHTRLPRYVRGRSGVIQNVHAPYVFPDTHARRQGENPQWVYTVLFTAREIWGEDADATLTISVEAWESYLETR</sequence>
<dbReference type="PIRSF" id="PIRSF001427">
    <property type="entry name" value="NHase_beta"/>
    <property type="match status" value="1"/>
</dbReference>